<sequence length="498" mass="55261">MKLSILITLLPYTKGFTPVHRIGLTSTLPFTSNKDIRCVSPRLPFGLSAVQDDTLEQTARSLFDVYANEEGVMDLNGVMDVPFVKELLVSLFAMLMSGNSEGDLLESELNEIYMAAAKGDKVNIDGFVTVYKNIDSLFEEVDEEVDASTPDYSELKASFAKLATGGSVSKSQLRQWEEIGTLIEEGMLGTDEFDELWTKAVGAADVMDFKSFEAFNLALDDLFVLDDEEVEAAMEIVNVEEEEEEIAIPEDTAPKPKPIITDTDLPPAVLFSQLADENYLVSKQDILSRWGEMRELLSDEDLTNSELDELWNGVEKAPGTNDKLDEEGFLMLYDKIDELFEDEDEQASGAAMPTKNEEAKQEPELDLKEELLELIQDLDQVAEEEGRQPCGLDCTELEQERVLEVVGELEREPYNRVSISGNSNAVPKEDLVGNWDLIYSSSSTMKYNEGLSGLAGGLTKFGGVQQRLTATKYLSDVEYVEQVVGKLGGQSFEVRITG</sequence>
<reference evidence="1 2" key="1">
    <citation type="submission" date="2024-10" db="EMBL/GenBank/DDBJ databases">
        <title>Updated reference genomes for cyclostephanoid diatoms.</title>
        <authorList>
            <person name="Roberts W.R."/>
            <person name="Alverson A.J."/>
        </authorList>
    </citation>
    <scope>NUCLEOTIDE SEQUENCE [LARGE SCALE GENOMIC DNA]</scope>
    <source>
        <strain evidence="1 2">AJA010-31</strain>
    </source>
</reference>
<organism evidence="1 2">
    <name type="scientific">Cyclotella atomus</name>
    <dbReference type="NCBI Taxonomy" id="382360"/>
    <lineage>
        <taxon>Eukaryota</taxon>
        <taxon>Sar</taxon>
        <taxon>Stramenopiles</taxon>
        <taxon>Ochrophyta</taxon>
        <taxon>Bacillariophyta</taxon>
        <taxon>Coscinodiscophyceae</taxon>
        <taxon>Thalassiosirophycidae</taxon>
        <taxon>Stephanodiscales</taxon>
        <taxon>Stephanodiscaceae</taxon>
        <taxon>Cyclotella</taxon>
    </lineage>
</organism>
<proteinExistence type="predicted"/>
<comment type="caution">
    <text evidence="1">The sequence shown here is derived from an EMBL/GenBank/DDBJ whole genome shotgun (WGS) entry which is preliminary data.</text>
</comment>
<protein>
    <recommendedName>
        <fullName evidence="3">Plastid lipid-associated protein/fibrillin conserved domain-containing protein</fullName>
    </recommendedName>
</protein>
<dbReference type="Proteomes" id="UP001530400">
    <property type="component" value="Unassembled WGS sequence"/>
</dbReference>
<name>A0ABD3QB19_9STRA</name>
<dbReference type="EMBL" id="JALLPJ020000250">
    <property type="protein sequence ID" value="KAL3797570.1"/>
    <property type="molecule type" value="Genomic_DNA"/>
</dbReference>
<evidence type="ECO:0008006" key="3">
    <source>
        <dbReference type="Google" id="ProtNLM"/>
    </source>
</evidence>
<evidence type="ECO:0000313" key="2">
    <source>
        <dbReference type="Proteomes" id="UP001530400"/>
    </source>
</evidence>
<keyword evidence="2" id="KW-1185">Reference proteome</keyword>
<dbReference type="AlphaFoldDB" id="A0ABD3QB19"/>
<evidence type="ECO:0000313" key="1">
    <source>
        <dbReference type="EMBL" id="KAL3797570.1"/>
    </source>
</evidence>
<accession>A0ABD3QB19</accession>
<gene>
    <name evidence="1" type="ORF">ACHAWO_012584</name>
</gene>